<gene>
    <name evidence="1" type="ORF">AFUS01_LOCUS5482</name>
</gene>
<reference evidence="1" key="1">
    <citation type="submission" date="2021-06" db="EMBL/GenBank/DDBJ databases">
        <authorList>
            <person name="Hodson N. C."/>
            <person name="Mongue J. A."/>
            <person name="Jaron S. K."/>
        </authorList>
    </citation>
    <scope>NUCLEOTIDE SEQUENCE</scope>
</reference>
<dbReference type="EMBL" id="CAJVCH010034984">
    <property type="protein sequence ID" value="CAG7715947.1"/>
    <property type="molecule type" value="Genomic_DNA"/>
</dbReference>
<evidence type="ECO:0000313" key="2">
    <source>
        <dbReference type="Proteomes" id="UP000708208"/>
    </source>
</evidence>
<feature type="non-terminal residue" evidence="1">
    <location>
        <position position="10"/>
    </location>
</feature>
<name>A0A8J2JDQ2_9HEXA</name>
<accession>A0A8J2JDQ2</accession>
<sequence>YPSSKQFVLN</sequence>
<dbReference type="Proteomes" id="UP000708208">
    <property type="component" value="Unassembled WGS sequence"/>
</dbReference>
<keyword evidence="2" id="KW-1185">Reference proteome</keyword>
<comment type="caution">
    <text evidence="1">The sequence shown here is derived from an EMBL/GenBank/DDBJ whole genome shotgun (WGS) entry which is preliminary data.</text>
</comment>
<evidence type="ECO:0000313" key="1">
    <source>
        <dbReference type="EMBL" id="CAG7715947.1"/>
    </source>
</evidence>
<protein>
    <submittedName>
        <fullName evidence="1">Uncharacterized protein</fullName>
    </submittedName>
</protein>
<organism evidence="1 2">
    <name type="scientific">Allacma fusca</name>
    <dbReference type="NCBI Taxonomy" id="39272"/>
    <lineage>
        <taxon>Eukaryota</taxon>
        <taxon>Metazoa</taxon>
        <taxon>Ecdysozoa</taxon>
        <taxon>Arthropoda</taxon>
        <taxon>Hexapoda</taxon>
        <taxon>Collembola</taxon>
        <taxon>Symphypleona</taxon>
        <taxon>Sminthuridae</taxon>
        <taxon>Allacma</taxon>
    </lineage>
</organism>
<proteinExistence type="predicted"/>